<comment type="subcellular location">
    <subcellularLocation>
        <location evidence="1">Mitochondrion matrix</location>
    </subcellularLocation>
</comment>
<dbReference type="AlphaFoldDB" id="A0A1J1HXU3"/>
<keyword evidence="3" id="KW-0496">Mitochondrion</keyword>
<dbReference type="GO" id="GO:0005759">
    <property type="term" value="C:mitochondrial matrix"/>
    <property type="evidence" value="ECO:0007669"/>
    <property type="project" value="UniProtKB-SubCell"/>
</dbReference>
<keyword evidence="4" id="KW-0143">Chaperone</keyword>
<keyword evidence="6" id="KW-1185">Reference proteome</keyword>
<dbReference type="STRING" id="568069.A0A1J1HXU3"/>
<proteinExistence type="inferred from homology"/>
<dbReference type="PANTHER" id="PTHR46749">
    <property type="entry name" value="COMPLEX III ASSEMBLY FACTOR LYRM7"/>
    <property type="match status" value="1"/>
</dbReference>
<gene>
    <name evidence="5" type="ORF">CLUMA_CG005015</name>
</gene>
<sequence length="116" mass="13537">MSRNDILRAFKILHRIVQQTFEGDKRAIVEARHRINLEFRKNSTIKEQEVIHEKLKIAKDVGDILKHQVVQAVKNPESDHYELKLRNDTAKLDNVIFKEDAIIPEPRSKKCKPDAS</sequence>
<evidence type="ECO:0000256" key="1">
    <source>
        <dbReference type="ARBA" id="ARBA00004305"/>
    </source>
</evidence>
<evidence type="ECO:0000313" key="5">
    <source>
        <dbReference type="EMBL" id="CRK91342.1"/>
    </source>
</evidence>
<dbReference type="PANTHER" id="PTHR46749:SF1">
    <property type="entry name" value="COMPLEX III ASSEMBLY FACTOR LYRM7"/>
    <property type="match status" value="1"/>
</dbReference>
<evidence type="ECO:0000256" key="3">
    <source>
        <dbReference type="ARBA" id="ARBA00023128"/>
    </source>
</evidence>
<dbReference type="OrthoDB" id="529194at2759"/>
<dbReference type="InterPro" id="IPR045298">
    <property type="entry name" value="Complex1_LYR_LYRM7"/>
</dbReference>
<dbReference type="EMBL" id="CVRI01000020">
    <property type="protein sequence ID" value="CRK91342.1"/>
    <property type="molecule type" value="Genomic_DNA"/>
</dbReference>
<dbReference type="Proteomes" id="UP000183832">
    <property type="component" value="Unassembled WGS sequence"/>
</dbReference>
<evidence type="ECO:0000313" key="6">
    <source>
        <dbReference type="Proteomes" id="UP000183832"/>
    </source>
</evidence>
<evidence type="ECO:0000256" key="2">
    <source>
        <dbReference type="ARBA" id="ARBA00009508"/>
    </source>
</evidence>
<evidence type="ECO:0000256" key="4">
    <source>
        <dbReference type="ARBA" id="ARBA00023186"/>
    </source>
</evidence>
<name>A0A1J1HXU3_9DIPT</name>
<dbReference type="CDD" id="cd20267">
    <property type="entry name" value="Complex1_LYR_LYRM7"/>
    <property type="match status" value="1"/>
</dbReference>
<organism evidence="5 6">
    <name type="scientific">Clunio marinus</name>
    <dbReference type="NCBI Taxonomy" id="568069"/>
    <lineage>
        <taxon>Eukaryota</taxon>
        <taxon>Metazoa</taxon>
        <taxon>Ecdysozoa</taxon>
        <taxon>Arthropoda</taxon>
        <taxon>Hexapoda</taxon>
        <taxon>Insecta</taxon>
        <taxon>Pterygota</taxon>
        <taxon>Neoptera</taxon>
        <taxon>Endopterygota</taxon>
        <taxon>Diptera</taxon>
        <taxon>Nematocera</taxon>
        <taxon>Chironomoidea</taxon>
        <taxon>Chironomidae</taxon>
        <taxon>Clunio</taxon>
    </lineage>
</organism>
<protein>
    <submittedName>
        <fullName evidence="5">CLUMA_CG005015, isoform A</fullName>
    </submittedName>
</protein>
<accession>A0A1J1HXU3</accession>
<comment type="similarity">
    <text evidence="2">Belongs to the complex I LYR family.</text>
</comment>
<reference evidence="5 6" key="1">
    <citation type="submission" date="2015-04" db="EMBL/GenBank/DDBJ databases">
        <authorList>
            <person name="Syromyatnikov M.Y."/>
            <person name="Popov V.N."/>
        </authorList>
    </citation>
    <scope>NUCLEOTIDE SEQUENCE [LARGE SCALE GENOMIC DNA]</scope>
</reference>
<dbReference type="InterPro" id="IPR050435">
    <property type="entry name" value="MZM1/LYRM7"/>
</dbReference>
<dbReference type="GO" id="GO:0034551">
    <property type="term" value="P:mitochondrial respiratory chain complex III assembly"/>
    <property type="evidence" value="ECO:0007669"/>
    <property type="project" value="InterPro"/>
</dbReference>
<dbReference type="GO" id="GO:0044183">
    <property type="term" value="F:protein folding chaperone"/>
    <property type="evidence" value="ECO:0007669"/>
    <property type="project" value="TreeGrafter"/>
</dbReference>